<gene>
    <name evidence="3" type="ORF">AMS66_24680</name>
</gene>
<dbReference type="EMBL" id="LITU01000075">
    <property type="protein sequence ID" value="KOY14067.1"/>
    <property type="molecule type" value="Genomic_DNA"/>
</dbReference>
<evidence type="ECO:0000259" key="2">
    <source>
        <dbReference type="Pfam" id="PF09922"/>
    </source>
</evidence>
<proteinExistence type="predicted"/>
<keyword evidence="1" id="KW-1133">Transmembrane helix</keyword>
<feature type="transmembrane region" description="Helical" evidence="1">
    <location>
        <begin position="7"/>
        <end position="34"/>
    </location>
</feature>
<feature type="transmembrane region" description="Helical" evidence="1">
    <location>
        <begin position="54"/>
        <end position="82"/>
    </location>
</feature>
<keyword evidence="4" id="KW-1185">Reference proteome</keyword>
<comment type="caution">
    <text evidence="3">The sequence shown here is derived from an EMBL/GenBank/DDBJ whole genome shotgun (WGS) entry which is preliminary data.</text>
</comment>
<dbReference type="NCBIfam" id="NF040535">
    <property type="entry name" value="LiaF_C_term"/>
    <property type="match status" value="1"/>
</dbReference>
<dbReference type="PATRIC" id="fig|1705561.3.peg.5181"/>
<sequence>MNKKGQWLAVVIIVIGMLMLLNRSINLLTVAALILLTIGMVQVRKGDTHKGYRYLGIGAALLLLDNLMIVFLIVLASLAYFYSKNKKIHLDGHVMRKQNFMARYYWDQSPWTLRSMSLWHAMGEINADLSLSLPEEKQTIVLLQGVMGNVRLTLPEDYGVEIEASVLFGRISVNGEQDSGMMNKLVWRTPGYESSEHKAKFVISYIVGDLNISNP</sequence>
<name>A0A0N0C3A5_9BACL</name>
<reference evidence="3 4" key="1">
    <citation type="submission" date="2015-08" db="EMBL/GenBank/DDBJ databases">
        <title>Draft genome sequence of cellulolytic and xylanolytic Paenibacillus sp. A59, isolated from a decaying forest soil from Patagonia, Argentina.</title>
        <authorList>
            <person name="Ghio S."/>
            <person name="Caceres A.M."/>
            <person name="Talia P."/>
            <person name="Grasso D."/>
            <person name="Campos E."/>
        </authorList>
    </citation>
    <scope>NUCLEOTIDE SEQUENCE [LARGE SCALE GENOMIC DNA]</scope>
    <source>
        <strain evidence="3 4">A59</strain>
    </source>
</reference>
<keyword evidence="1" id="KW-0812">Transmembrane</keyword>
<protein>
    <recommendedName>
        <fullName evidence="2">Cell wall-active antibiotics response LiaF-like C-terminal domain-containing protein</fullName>
    </recommendedName>
</protein>
<dbReference type="Proteomes" id="UP000037688">
    <property type="component" value="Unassembled WGS sequence"/>
</dbReference>
<dbReference type="OrthoDB" id="2660937at2"/>
<keyword evidence="1" id="KW-0472">Membrane</keyword>
<accession>A0A0N0C3A5</accession>
<evidence type="ECO:0000256" key="1">
    <source>
        <dbReference type="SAM" id="Phobius"/>
    </source>
</evidence>
<evidence type="ECO:0000313" key="3">
    <source>
        <dbReference type="EMBL" id="KOY14067.1"/>
    </source>
</evidence>
<dbReference type="Pfam" id="PF09922">
    <property type="entry name" value="LiaF-like_C"/>
    <property type="match status" value="1"/>
</dbReference>
<dbReference type="InterPro" id="IPR047793">
    <property type="entry name" value="LiaF_C"/>
</dbReference>
<dbReference type="RefSeq" id="WP_053783296.1">
    <property type="nucleotide sequence ID" value="NZ_LITU01000075.1"/>
</dbReference>
<dbReference type="InterPro" id="IPR024425">
    <property type="entry name" value="LiaF-like_C"/>
</dbReference>
<feature type="domain" description="Cell wall-active antibiotics response LiaF-like C-terminal" evidence="2">
    <location>
        <begin position="101"/>
        <end position="212"/>
    </location>
</feature>
<dbReference type="AlphaFoldDB" id="A0A0N0C3A5"/>
<organism evidence="3 4">
    <name type="scientific">Paenibacillus xylanivorans</name>
    <dbReference type="NCBI Taxonomy" id="1705561"/>
    <lineage>
        <taxon>Bacteria</taxon>
        <taxon>Bacillati</taxon>
        <taxon>Bacillota</taxon>
        <taxon>Bacilli</taxon>
        <taxon>Bacillales</taxon>
        <taxon>Paenibacillaceae</taxon>
        <taxon>Paenibacillus</taxon>
    </lineage>
</organism>
<evidence type="ECO:0000313" key="4">
    <source>
        <dbReference type="Proteomes" id="UP000037688"/>
    </source>
</evidence>